<dbReference type="Proteomes" id="UP000199572">
    <property type="component" value="Unassembled WGS sequence"/>
</dbReference>
<organism evidence="3 4">
    <name type="scientific">Pedobacter rhizosphaerae</name>
    <dbReference type="NCBI Taxonomy" id="390241"/>
    <lineage>
        <taxon>Bacteria</taxon>
        <taxon>Pseudomonadati</taxon>
        <taxon>Bacteroidota</taxon>
        <taxon>Sphingobacteriia</taxon>
        <taxon>Sphingobacteriales</taxon>
        <taxon>Sphingobacteriaceae</taxon>
        <taxon>Pedobacter</taxon>
    </lineage>
</organism>
<proteinExistence type="predicted"/>
<dbReference type="InterPro" id="IPR029464">
    <property type="entry name" value="HSDR_N"/>
</dbReference>
<evidence type="ECO:0000256" key="1">
    <source>
        <dbReference type="SAM" id="MobiDB-lite"/>
    </source>
</evidence>
<dbReference type="OrthoDB" id="7033509at2"/>
<protein>
    <submittedName>
        <fullName evidence="3">Type I restriction enzyme R protein N terminus (HSDR_N)</fullName>
    </submittedName>
</protein>
<sequence>MNLNNVLSSEEDLRSKIVFQWLKDCGLTLENIKIEHTFTIRIGRGLKKIHHPRADFLVTNDTGQNLFIIEVKKPSHPLSEDDKAQALSYARLLTNGMAPFTILTNGHQTEIYDSITEQLISDEAIPSSHPYIVNGFVPSGDALAARIEALRYLICLSVDNLLTFCEGQVNYHMDLLKGDDLFGGKKYIPQLYVPRENLSKALNEKLNPKPGDKQFEVILILGPPQQGKTSFVCNFVEQLISEGTPCLFYPAVSLKNGLIQEIRKDLSWLMHTSVNDLHWLQKLNDTTKALKKKLIIVIDGWNELSNDPFMINDECKKLNMSGIQLVLSATSFSLGDLLKDQHNNLGHIGESAGIRLKDIGHLKHKPLINTDNLGLVQIGKFSAQESKLAKSKYSECYNVQIPNNPLLQDPFYLRLACEEFSGKTIPGSINALELVRNSILAKAERQGIDEIRLFSDLRFFGNCIIKHGRSFSLAEISERYSSTNQYRPWIDSAILVFYQTECDLLIDFYYTHELDYVISMVCKKWNVVLRKTTDEEIDEEIALSIIIEPLYSALIWFLSLEENVDILKRLFSRLPVFTGDTTPLLNILAKAIFNLNTLGTQFDHSWIADFLMKNLPSIDFKDNNEYPVPSVVFSILQCLDRTTAPEQYILWITILLDVDETIEEIGIRDSYTVQYYGEDIISYDGYEDGTSLDVLLFHKLIQHQNPRIARRAALILAYSCPTYFLEEFHLLHRKMKTNATEKLEILEGGVSIVLESLWTRYYGDMCPGWLTDAEPCEELTEEYYSQKELLTPIILKLAHFPVAHSLAAILNDLKHFCLPEDEDSEEQEVPGFVDPNQLSFDFGANEGNEK</sequence>
<dbReference type="AlphaFoldDB" id="A0A1H9T2A4"/>
<dbReference type="SUPFAM" id="SSF52540">
    <property type="entry name" value="P-loop containing nucleoside triphosphate hydrolases"/>
    <property type="match status" value="1"/>
</dbReference>
<keyword evidence="4" id="KW-1185">Reference proteome</keyword>
<reference evidence="3 4" key="1">
    <citation type="submission" date="2016-10" db="EMBL/GenBank/DDBJ databases">
        <authorList>
            <person name="de Groot N.N."/>
        </authorList>
    </citation>
    <scope>NUCLEOTIDE SEQUENCE [LARGE SCALE GENOMIC DNA]</scope>
    <source>
        <strain evidence="3 4">DSM 18610</strain>
    </source>
</reference>
<evidence type="ECO:0000313" key="3">
    <source>
        <dbReference type="EMBL" id="SER91375.1"/>
    </source>
</evidence>
<evidence type="ECO:0000313" key="4">
    <source>
        <dbReference type="Proteomes" id="UP000199572"/>
    </source>
</evidence>
<feature type="domain" description="Type I restriction enzyme R protein N-terminal" evidence="2">
    <location>
        <begin position="10"/>
        <end position="114"/>
    </location>
</feature>
<dbReference type="Gene3D" id="3.40.50.300">
    <property type="entry name" value="P-loop containing nucleotide triphosphate hydrolases"/>
    <property type="match status" value="1"/>
</dbReference>
<name>A0A1H9T2A4_9SPHI</name>
<dbReference type="Pfam" id="PF13588">
    <property type="entry name" value="HSDR_N_2"/>
    <property type="match status" value="1"/>
</dbReference>
<dbReference type="Gene3D" id="3.90.1570.30">
    <property type="match status" value="1"/>
</dbReference>
<dbReference type="InterPro" id="IPR027417">
    <property type="entry name" value="P-loop_NTPase"/>
</dbReference>
<dbReference type="RefSeq" id="WP_090886051.1">
    <property type="nucleotide sequence ID" value="NZ_FOGG01000020.1"/>
</dbReference>
<dbReference type="EMBL" id="FOGG01000020">
    <property type="protein sequence ID" value="SER91375.1"/>
    <property type="molecule type" value="Genomic_DNA"/>
</dbReference>
<gene>
    <name evidence="3" type="ORF">SAMN04488023_12060</name>
</gene>
<accession>A0A1H9T2A4</accession>
<evidence type="ECO:0000259" key="2">
    <source>
        <dbReference type="Pfam" id="PF13588"/>
    </source>
</evidence>
<feature type="region of interest" description="Disordered" evidence="1">
    <location>
        <begin position="822"/>
        <end position="850"/>
    </location>
</feature>